<evidence type="ECO:0000313" key="6">
    <source>
        <dbReference type="EnsemblMetazoa" id="MESCA005026-PA"/>
    </source>
</evidence>
<reference evidence="6" key="2">
    <citation type="submission" date="2015-06" db="UniProtKB">
        <authorList>
            <consortium name="EnsemblMetazoa"/>
        </authorList>
    </citation>
    <scope>IDENTIFICATION</scope>
</reference>
<dbReference type="EMBL" id="CAQQ02001608">
    <property type="status" value="NOT_ANNOTATED_CDS"/>
    <property type="molecule type" value="Genomic_DNA"/>
</dbReference>
<organism evidence="6 7">
    <name type="scientific">Megaselia scalaris</name>
    <name type="common">Humpbacked fly</name>
    <name type="synonym">Phora scalaris</name>
    <dbReference type="NCBI Taxonomy" id="36166"/>
    <lineage>
        <taxon>Eukaryota</taxon>
        <taxon>Metazoa</taxon>
        <taxon>Ecdysozoa</taxon>
        <taxon>Arthropoda</taxon>
        <taxon>Hexapoda</taxon>
        <taxon>Insecta</taxon>
        <taxon>Pterygota</taxon>
        <taxon>Neoptera</taxon>
        <taxon>Endopterygota</taxon>
        <taxon>Diptera</taxon>
        <taxon>Brachycera</taxon>
        <taxon>Muscomorpha</taxon>
        <taxon>Platypezoidea</taxon>
        <taxon>Phoridae</taxon>
        <taxon>Megaseliini</taxon>
        <taxon>Megaselia</taxon>
    </lineage>
</organism>
<dbReference type="HOGENOM" id="CLU_037265_4_0_1"/>
<evidence type="ECO:0000256" key="5">
    <source>
        <dbReference type="RuleBase" id="RU361117"/>
    </source>
</evidence>
<dbReference type="InterPro" id="IPR023214">
    <property type="entry name" value="HAD_sf"/>
</dbReference>
<dbReference type="Gene3D" id="3.30.70.1020">
    <property type="entry name" value="Trehalose-6-phosphate phosphatase related protein, domain 2"/>
    <property type="match status" value="1"/>
</dbReference>
<dbReference type="UniPathway" id="UPA00299"/>
<dbReference type="PANTHER" id="PTHR43768">
    <property type="entry name" value="TREHALOSE 6-PHOSPHATE PHOSPHATASE"/>
    <property type="match status" value="1"/>
</dbReference>
<evidence type="ECO:0000256" key="3">
    <source>
        <dbReference type="ARBA" id="ARBA00008770"/>
    </source>
</evidence>
<protein>
    <recommendedName>
        <fullName evidence="5">Trehalose 6-phosphate phosphatase</fullName>
        <ecNumber evidence="5">3.1.3.12</ecNumber>
    </recommendedName>
</protein>
<dbReference type="Pfam" id="PF02358">
    <property type="entry name" value="Trehalose_PPase"/>
    <property type="match status" value="1"/>
</dbReference>
<dbReference type="EMBL" id="CAQQ02001607">
    <property type="status" value="NOT_ANNOTATED_CDS"/>
    <property type="molecule type" value="Genomic_DNA"/>
</dbReference>
<dbReference type="Gene3D" id="3.40.50.1000">
    <property type="entry name" value="HAD superfamily/HAD-like"/>
    <property type="match status" value="1"/>
</dbReference>
<evidence type="ECO:0000256" key="4">
    <source>
        <dbReference type="ARBA" id="ARBA00022801"/>
    </source>
</evidence>
<dbReference type="InterPro" id="IPR006379">
    <property type="entry name" value="HAD-SF_hydro_IIB"/>
</dbReference>
<keyword evidence="7" id="KW-1185">Reference proteome</keyword>
<dbReference type="Proteomes" id="UP000015102">
    <property type="component" value="Unassembled WGS sequence"/>
</dbReference>
<comment type="cofactor">
    <cofactor evidence="5">
        <name>a divalent metal cation</name>
        <dbReference type="ChEBI" id="CHEBI:60240"/>
    </cofactor>
</comment>
<reference evidence="7" key="1">
    <citation type="submission" date="2013-02" db="EMBL/GenBank/DDBJ databases">
        <authorList>
            <person name="Hughes D."/>
        </authorList>
    </citation>
    <scope>NUCLEOTIDE SEQUENCE</scope>
    <source>
        <strain>Durham</strain>
        <strain evidence="7">NC isolate 2 -- Noor lab</strain>
    </source>
</reference>
<dbReference type="STRING" id="36166.T1GN82"/>
<dbReference type="EC" id="3.1.3.12" evidence="5"/>
<dbReference type="EMBL" id="CAQQ02001609">
    <property type="status" value="NOT_ANNOTATED_CDS"/>
    <property type="molecule type" value="Genomic_DNA"/>
</dbReference>
<proteinExistence type="inferred from homology"/>
<comment type="catalytic activity">
    <reaction evidence="1 5">
        <text>alpha,alpha-trehalose 6-phosphate + H2O = alpha,alpha-trehalose + phosphate</text>
        <dbReference type="Rhea" id="RHEA:23420"/>
        <dbReference type="ChEBI" id="CHEBI:15377"/>
        <dbReference type="ChEBI" id="CHEBI:16551"/>
        <dbReference type="ChEBI" id="CHEBI:43474"/>
        <dbReference type="ChEBI" id="CHEBI:58429"/>
        <dbReference type="EC" id="3.1.3.12"/>
    </reaction>
</comment>
<evidence type="ECO:0000256" key="1">
    <source>
        <dbReference type="ARBA" id="ARBA00000500"/>
    </source>
</evidence>
<sequence>MPIEVEKALHTIAENPNVFTAVISGRGIVDVQNKVDGSRKDYELPEEIRKNYTELVHDLRRQLAKNGAWVEDKRVSLTYHYRDTPADQIEGQRLEAIRITESHGFRANQAHYAIEAKPPVNWNKGEAARFILEQKFGKDFAKDSNLRIVFAGDDTTDEDAMRVLQGIGKSFRIASDPKMETYADFRLADQQLMTPLLQFIANIYKN</sequence>
<dbReference type="EMBL" id="CAQQ02001606">
    <property type="status" value="NOT_ANNOTATED_CDS"/>
    <property type="molecule type" value="Genomic_DNA"/>
</dbReference>
<dbReference type="InterPro" id="IPR003337">
    <property type="entry name" value="Trehalose_PPase"/>
</dbReference>
<dbReference type="EnsemblMetazoa" id="MESCA005026-RA">
    <property type="protein sequence ID" value="MESCA005026-PA"/>
    <property type="gene ID" value="MESCA005026"/>
</dbReference>
<keyword evidence="4 5" id="KW-0378">Hydrolase</keyword>
<evidence type="ECO:0000313" key="7">
    <source>
        <dbReference type="Proteomes" id="UP000015102"/>
    </source>
</evidence>
<dbReference type="GO" id="GO:0005992">
    <property type="term" value="P:trehalose biosynthetic process"/>
    <property type="evidence" value="ECO:0007669"/>
    <property type="project" value="UniProtKB-UniPathway"/>
</dbReference>
<name>T1GN82_MEGSC</name>
<dbReference type="OMA" id="QRLVQWK"/>
<comment type="similarity">
    <text evidence="3 5">Belongs to the trehalose phosphatase family.</text>
</comment>
<dbReference type="PANTHER" id="PTHR43768:SF3">
    <property type="entry name" value="TREHALOSE 6-PHOSPHATE PHOSPHATASE"/>
    <property type="match status" value="1"/>
</dbReference>
<comment type="pathway">
    <text evidence="2 5">Glycan biosynthesis; trehalose biosynthesis.</text>
</comment>
<evidence type="ECO:0000256" key="2">
    <source>
        <dbReference type="ARBA" id="ARBA00005199"/>
    </source>
</evidence>
<accession>T1GN82</accession>
<dbReference type="AlphaFoldDB" id="T1GN82"/>
<dbReference type="GO" id="GO:0004805">
    <property type="term" value="F:trehalose-phosphatase activity"/>
    <property type="evidence" value="ECO:0007669"/>
    <property type="project" value="UniProtKB-EC"/>
</dbReference>
<dbReference type="InterPro" id="IPR044651">
    <property type="entry name" value="OTSB-like"/>
</dbReference>
<dbReference type="InterPro" id="IPR036412">
    <property type="entry name" value="HAD-like_sf"/>
</dbReference>
<dbReference type="NCBIfam" id="TIGR00685">
    <property type="entry name" value="T6PP"/>
    <property type="match status" value="1"/>
</dbReference>
<dbReference type="NCBIfam" id="TIGR01484">
    <property type="entry name" value="HAD-SF-IIB"/>
    <property type="match status" value="1"/>
</dbReference>
<comment type="function">
    <text evidence="5">Removes the phosphate from trehalose 6-phosphate to produce free trehalose.</text>
</comment>
<dbReference type="SUPFAM" id="SSF56784">
    <property type="entry name" value="HAD-like"/>
    <property type="match status" value="1"/>
</dbReference>